<evidence type="ECO:0000313" key="3">
    <source>
        <dbReference type="EMBL" id="MFC7435831.1"/>
    </source>
</evidence>
<feature type="domain" description="Glucose/Sorbosone dehydrogenase" evidence="2">
    <location>
        <begin position="32"/>
        <end position="363"/>
    </location>
</feature>
<dbReference type="InterPro" id="IPR011042">
    <property type="entry name" value="6-blade_b-propeller_TolB-like"/>
</dbReference>
<evidence type="ECO:0000313" key="4">
    <source>
        <dbReference type="Proteomes" id="UP001596495"/>
    </source>
</evidence>
<feature type="chain" id="PRO_5045732483" evidence="1">
    <location>
        <begin position="19"/>
        <end position="369"/>
    </location>
</feature>
<name>A0ABW2RCP8_9BURK</name>
<proteinExistence type="predicted"/>
<sequence>MKYLLALFLAVLSMTPSAQTVAYRVETVTGGLEHPWSLAFLPDGRMLVTERPGRLRVVEPGPDGRLQLRPEPVAGVPPVLARGQAGLFDVLLDPDFANNRRLFLSFAHGTPEANHLRVVSARLDGNELKDLRPIFTSQPAKSDTQHFGGRMAWLPDGTLIFGMGDGNLERTDAQRLHTHLGKFMRIRPDGTVPADNPFIKRDGALPEIFSTGHRNPQGVVVVNGVIYAHEHGSRGGDELNRLTPGANYGWPITTGGVDYTFARITPYRSLPGITPPLTEWTPSIAPAGMAWYDGPLFPAWRGSLLVAALAERSVRRVPMGSDGTPGPQDVLFKELGERIRDVRMGPDGAVYLLTDNEQGRVLRVVPASP</sequence>
<dbReference type="GO" id="GO:0016491">
    <property type="term" value="F:oxidoreductase activity"/>
    <property type="evidence" value="ECO:0007669"/>
    <property type="project" value="UniProtKB-KW"/>
</dbReference>
<protein>
    <submittedName>
        <fullName evidence="3">PQQ-dependent sugar dehydrogenase</fullName>
        <ecNumber evidence="3">1.1.5.-</ecNumber>
    </submittedName>
</protein>
<reference evidence="4" key="1">
    <citation type="journal article" date="2019" name="Int. J. Syst. Evol. Microbiol.">
        <title>The Global Catalogue of Microorganisms (GCM) 10K type strain sequencing project: providing services to taxonomists for standard genome sequencing and annotation.</title>
        <authorList>
            <consortium name="The Broad Institute Genomics Platform"/>
            <consortium name="The Broad Institute Genome Sequencing Center for Infectious Disease"/>
            <person name="Wu L."/>
            <person name="Ma J."/>
        </authorList>
    </citation>
    <scope>NUCLEOTIDE SEQUENCE [LARGE SCALE GENOMIC DNA]</scope>
    <source>
        <strain evidence="4">CCUG 54518</strain>
    </source>
</reference>
<dbReference type="PANTHER" id="PTHR19328">
    <property type="entry name" value="HEDGEHOG-INTERACTING PROTEIN"/>
    <property type="match status" value="1"/>
</dbReference>
<accession>A0ABW2RCP8</accession>
<dbReference type="EC" id="1.1.5.-" evidence="3"/>
<dbReference type="RefSeq" id="WP_382259058.1">
    <property type="nucleotide sequence ID" value="NZ_JBHTBX010000011.1"/>
</dbReference>
<dbReference type="SUPFAM" id="SSF50952">
    <property type="entry name" value="Soluble quinoprotein glucose dehydrogenase"/>
    <property type="match status" value="1"/>
</dbReference>
<keyword evidence="4" id="KW-1185">Reference proteome</keyword>
<dbReference type="Pfam" id="PF07995">
    <property type="entry name" value="GSDH"/>
    <property type="match status" value="1"/>
</dbReference>
<evidence type="ECO:0000256" key="1">
    <source>
        <dbReference type="SAM" id="SignalP"/>
    </source>
</evidence>
<gene>
    <name evidence="3" type="ORF">ACFQNJ_15050</name>
</gene>
<dbReference type="Gene3D" id="2.120.10.30">
    <property type="entry name" value="TolB, C-terminal domain"/>
    <property type="match status" value="1"/>
</dbReference>
<keyword evidence="3" id="KW-0560">Oxidoreductase</keyword>
<dbReference type="Proteomes" id="UP001596495">
    <property type="component" value="Unassembled WGS sequence"/>
</dbReference>
<dbReference type="InterPro" id="IPR012938">
    <property type="entry name" value="Glc/Sorbosone_DH"/>
</dbReference>
<dbReference type="PANTHER" id="PTHR19328:SF75">
    <property type="entry name" value="ALDOSE SUGAR DEHYDROGENASE YLII"/>
    <property type="match status" value="1"/>
</dbReference>
<dbReference type="EMBL" id="JBHTBX010000011">
    <property type="protein sequence ID" value="MFC7435831.1"/>
    <property type="molecule type" value="Genomic_DNA"/>
</dbReference>
<evidence type="ECO:0000259" key="2">
    <source>
        <dbReference type="Pfam" id="PF07995"/>
    </source>
</evidence>
<organism evidence="3 4">
    <name type="scientific">Hydrogenophaga bisanensis</name>
    <dbReference type="NCBI Taxonomy" id="439611"/>
    <lineage>
        <taxon>Bacteria</taxon>
        <taxon>Pseudomonadati</taxon>
        <taxon>Pseudomonadota</taxon>
        <taxon>Betaproteobacteria</taxon>
        <taxon>Burkholderiales</taxon>
        <taxon>Comamonadaceae</taxon>
        <taxon>Hydrogenophaga</taxon>
    </lineage>
</organism>
<feature type="signal peptide" evidence="1">
    <location>
        <begin position="1"/>
        <end position="18"/>
    </location>
</feature>
<keyword evidence="1" id="KW-0732">Signal</keyword>
<comment type="caution">
    <text evidence="3">The sequence shown here is derived from an EMBL/GenBank/DDBJ whole genome shotgun (WGS) entry which is preliminary data.</text>
</comment>
<dbReference type="InterPro" id="IPR011041">
    <property type="entry name" value="Quinoprot_gluc/sorb_DH_b-prop"/>
</dbReference>